<name>A0A5P8WDL2_9NOSO</name>
<dbReference type="AlphaFoldDB" id="A0A5P8WDL2"/>
<accession>A0A5P8WDL2</accession>
<gene>
    <name evidence="2" type="ORF">GXM_08399</name>
</gene>
<organism evidence="2 3">
    <name type="scientific">Nostoc sphaeroides CCNUC1</name>
    <dbReference type="NCBI Taxonomy" id="2653204"/>
    <lineage>
        <taxon>Bacteria</taxon>
        <taxon>Bacillati</taxon>
        <taxon>Cyanobacteriota</taxon>
        <taxon>Cyanophyceae</taxon>
        <taxon>Nostocales</taxon>
        <taxon>Nostocaceae</taxon>
        <taxon>Nostoc</taxon>
    </lineage>
</organism>
<dbReference type="KEGG" id="nsh:GXM_08399"/>
<proteinExistence type="predicted"/>
<dbReference type="Proteomes" id="UP000326678">
    <property type="component" value="Chromosome Gxm2"/>
</dbReference>
<feature type="compositionally biased region" description="Basic residues" evidence="1">
    <location>
        <begin position="63"/>
        <end position="83"/>
    </location>
</feature>
<dbReference type="EMBL" id="CP045227">
    <property type="protein sequence ID" value="QFS50905.1"/>
    <property type="molecule type" value="Genomic_DNA"/>
</dbReference>
<evidence type="ECO:0000256" key="1">
    <source>
        <dbReference type="SAM" id="MobiDB-lite"/>
    </source>
</evidence>
<protein>
    <submittedName>
        <fullName evidence="2">Transposase (IS4 family) protein</fullName>
    </submittedName>
</protein>
<feature type="region of interest" description="Disordered" evidence="1">
    <location>
        <begin position="59"/>
        <end position="86"/>
    </location>
</feature>
<keyword evidence="3" id="KW-1185">Reference proteome</keyword>
<reference evidence="2 3" key="1">
    <citation type="submission" date="2019-10" db="EMBL/GenBank/DDBJ databases">
        <title>Genomic and transcriptomic insights into the perfect genentic adaptation of a filamentous nitrogen-fixing cyanobacterium to rice fields.</title>
        <authorList>
            <person name="Chen Z."/>
        </authorList>
    </citation>
    <scope>NUCLEOTIDE SEQUENCE [LARGE SCALE GENOMIC DNA]</scope>
    <source>
        <strain evidence="2">CCNUC1</strain>
    </source>
</reference>
<evidence type="ECO:0000313" key="2">
    <source>
        <dbReference type="EMBL" id="QFS50905.1"/>
    </source>
</evidence>
<evidence type="ECO:0000313" key="3">
    <source>
        <dbReference type="Proteomes" id="UP000326678"/>
    </source>
</evidence>
<sequence length="110" mass="12984">MSTPPNYYFHPLRLSFTGTLRVVRRAIPVFQIAIEMFPDINVFFSWLISEIKDLKIPPPQHRSNPRVVKKTRSKFQSKKRCHRNNGTPRQLLSFQIFRKASLFTSIWAIP</sequence>